<dbReference type="Pfam" id="PF04548">
    <property type="entry name" value="AIG1"/>
    <property type="match status" value="1"/>
</dbReference>
<evidence type="ECO:0000256" key="2">
    <source>
        <dbReference type="ARBA" id="ARBA00022741"/>
    </source>
</evidence>
<dbReference type="OrthoDB" id="8954335at2759"/>
<dbReference type="PANTHER" id="PTHR10903">
    <property type="entry name" value="GTPASE, IMAP FAMILY MEMBER-RELATED"/>
    <property type="match status" value="1"/>
</dbReference>
<dbReference type="PANTHER" id="PTHR10903:SF170">
    <property type="entry name" value="GTPASE IMAP FAMILY MEMBER 7"/>
    <property type="match status" value="1"/>
</dbReference>
<dbReference type="AlphaFoldDB" id="A0A814EH58"/>
<evidence type="ECO:0000259" key="4">
    <source>
        <dbReference type="PROSITE" id="PS51720"/>
    </source>
</evidence>
<keyword evidence="2" id="KW-0547">Nucleotide-binding</keyword>
<dbReference type="InterPro" id="IPR006703">
    <property type="entry name" value="G_AIG1"/>
</dbReference>
<feature type="domain" description="AIG1-type G" evidence="4">
    <location>
        <begin position="9"/>
        <end position="218"/>
    </location>
</feature>
<organism evidence="5 7">
    <name type="scientific">Didymodactylos carnosus</name>
    <dbReference type="NCBI Taxonomy" id="1234261"/>
    <lineage>
        <taxon>Eukaryota</taxon>
        <taxon>Metazoa</taxon>
        <taxon>Spiralia</taxon>
        <taxon>Gnathifera</taxon>
        <taxon>Rotifera</taxon>
        <taxon>Eurotatoria</taxon>
        <taxon>Bdelloidea</taxon>
        <taxon>Philodinida</taxon>
        <taxon>Philodinidae</taxon>
        <taxon>Didymodactylos</taxon>
    </lineage>
</organism>
<evidence type="ECO:0000256" key="3">
    <source>
        <dbReference type="ARBA" id="ARBA00023134"/>
    </source>
</evidence>
<reference evidence="5" key="1">
    <citation type="submission" date="2021-02" db="EMBL/GenBank/DDBJ databases">
        <authorList>
            <person name="Nowell W R."/>
        </authorList>
    </citation>
    <scope>NUCLEOTIDE SEQUENCE</scope>
</reference>
<dbReference type="PROSITE" id="PS51720">
    <property type="entry name" value="G_AIG1"/>
    <property type="match status" value="1"/>
</dbReference>
<dbReference type="GO" id="GO:0005525">
    <property type="term" value="F:GTP binding"/>
    <property type="evidence" value="ECO:0007669"/>
    <property type="project" value="UniProtKB-KW"/>
</dbReference>
<evidence type="ECO:0000256" key="1">
    <source>
        <dbReference type="ARBA" id="ARBA00008535"/>
    </source>
</evidence>
<accession>A0A814EH58</accession>
<proteinExistence type="inferred from homology"/>
<dbReference type="EMBL" id="CAJOBC010002621">
    <property type="protein sequence ID" value="CAF3742433.1"/>
    <property type="molecule type" value="Genomic_DNA"/>
</dbReference>
<evidence type="ECO:0000313" key="7">
    <source>
        <dbReference type="Proteomes" id="UP000663829"/>
    </source>
</evidence>
<dbReference type="InterPro" id="IPR045058">
    <property type="entry name" value="GIMA/IAN/Toc"/>
</dbReference>
<dbReference type="InterPro" id="IPR027417">
    <property type="entry name" value="P-loop_NTPase"/>
</dbReference>
<dbReference type="SUPFAM" id="SSF52540">
    <property type="entry name" value="P-loop containing nucleoside triphosphate hydrolases"/>
    <property type="match status" value="1"/>
</dbReference>
<protein>
    <recommendedName>
        <fullName evidence="4">AIG1-type G domain-containing protein</fullName>
    </recommendedName>
</protein>
<sequence length="297" mass="33310">MSAVDPPATAEIRLLLIGPPKVGQSSIANILAGRNVFPIATSSSTSKTATRSPRHYTNKTILSNKHLLIIDAPPLFVLKNATSNEAEMKSLAECIAYISPGPHAIFLILSCDDKKNDLFDMEKIVTTVFGAEALKQAIVVFTNIDSLRKKNISIEDFINNQCKQQSLLDACDRRYLAIDSSTNDLTKHETFIKHALVLLNNLCEKQTIFKSDMFDTIEKELQHIEHHRLQDLLRPGASVVEQKVVKLAVREQLRDDIHTYGEISDSTFFTLQSHLQTIFKSLLQEVARYFEENIASS</sequence>
<evidence type="ECO:0000313" key="6">
    <source>
        <dbReference type="EMBL" id="CAF3742433.1"/>
    </source>
</evidence>
<dbReference type="Gene3D" id="3.40.50.300">
    <property type="entry name" value="P-loop containing nucleotide triphosphate hydrolases"/>
    <property type="match status" value="1"/>
</dbReference>
<comment type="similarity">
    <text evidence="1">Belongs to the TRAFAC class TrmE-Era-EngA-EngB-Septin-like GTPase superfamily. AIG1/Toc34/Toc159-like paraseptin GTPase family. IAN subfamily.</text>
</comment>
<keyword evidence="7" id="KW-1185">Reference proteome</keyword>
<dbReference type="Proteomes" id="UP000681722">
    <property type="component" value="Unassembled WGS sequence"/>
</dbReference>
<keyword evidence="3" id="KW-0342">GTP-binding</keyword>
<name>A0A814EH58_9BILA</name>
<dbReference type="Proteomes" id="UP000663829">
    <property type="component" value="Unassembled WGS sequence"/>
</dbReference>
<gene>
    <name evidence="5" type="ORF">GPM918_LOCUS12144</name>
    <name evidence="6" type="ORF">SRO942_LOCUS12145</name>
</gene>
<comment type="caution">
    <text evidence="5">The sequence shown here is derived from an EMBL/GenBank/DDBJ whole genome shotgun (WGS) entry which is preliminary data.</text>
</comment>
<dbReference type="EMBL" id="CAJNOQ010002621">
    <property type="protein sequence ID" value="CAF0969255.1"/>
    <property type="molecule type" value="Genomic_DNA"/>
</dbReference>
<evidence type="ECO:0000313" key="5">
    <source>
        <dbReference type="EMBL" id="CAF0969255.1"/>
    </source>
</evidence>